<dbReference type="OrthoDB" id="982431at2"/>
<sequence length="69" mass="7855">MQIKTFKEQLIDCFKTFKTSKVICASEEGELIVPQTEKEAIELVEAGYTAYFRKDLKKELGADGLGLFY</sequence>
<dbReference type="Proteomes" id="UP000179797">
    <property type="component" value="Unassembled WGS sequence"/>
</dbReference>
<dbReference type="EMBL" id="JRYR02000001">
    <property type="protein sequence ID" value="OHX68071.1"/>
    <property type="molecule type" value="Genomic_DNA"/>
</dbReference>
<protein>
    <submittedName>
        <fullName evidence="1">Uncharacterized protein</fullName>
    </submittedName>
</protein>
<organism evidence="1 2">
    <name type="scientific">Flammeovirga pacifica</name>
    <dbReference type="NCBI Taxonomy" id="915059"/>
    <lineage>
        <taxon>Bacteria</taxon>
        <taxon>Pseudomonadati</taxon>
        <taxon>Bacteroidota</taxon>
        <taxon>Cytophagia</taxon>
        <taxon>Cytophagales</taxon>
        <taxon>Flammeovirgaceae</taxon>
        <taxon>Flammeovirga</taxon>
    </lineage>
</organism>
<reference evidence="1 2" key="1">
    <citation type="journal article" date="2012" name="Int. J. Syst. Evol. Microbiol.">
        <title>Flammeovirga pacifica sp. nov., isolated from deep-sea sediment.</title>
        <authorList>
            <person name="Xu H."/>
            <person name="Fu Y."/>
            <person name="Yang N."/>
            <person name="Ding Z."/>
            <person name="Lai Q."/>
            <person name="Zeng R."/>
        </authorList>
    </citation>
    <scope>NUCLEOTIDE SEQUENCE [LARGE SCALE GENOMIC DNA]</scope>
    <source>
        <strain evidence="2">DSM 24597 / LMG 26175 / WPAGA1</strain>
    </source>
</reference>
<evidence type="ECO:0000313" key="2">
    <source>
        <dbReference type="Proteomes" id="UP000179797"/>
    </source>
</evidence>
<keyword evidence="2" id="KW-1185">Reference proteome</keyword>
<accession>A0A1S1Z4A6</accession>
<gene>
    <name evidence="1" type="ORF">NH26_17830</name>
</gene>
<dbReference type="STRING" id="915059.NH26_17830"/>
<name>A0A1S1Z4A6_FLAPC</name>
<comment type="caution">
    <text evidence="1">The sequence shown here is derived from an EMBL/GenBank/DDBJ whole genome shotgun (WGS) entry which is preliminary data.</text>
</comment>
<proteinExistence type="predicted"/>
<dbReference type="AlphaFoldDB" id="A0A1S1Z4A6"/>
<dbReference type="RefSeq" id="WP_044220205.1">
    <property type="nucleotide sequence ID" value="NZ_JRYR02000001.1"/>
</dbReference>
<evidence type="ECO:0000313" key="1">
    <source>
        <dbReference type="EMBL" id="OHX68071.1"/>
    </source>
</evidence>